<dbReference type="InterPro" id="IPR024726">
    <property type="entry name" value="FhuF_C"/>
</dbReference>
<comment type="caution">
    <text evidence="2">The sequence shown here is derived from an EMBL/GenBank/DDBJ whole genome shotgun (WGS) entry which is preliminary data.</text>
</comment>
<dbReference type="Proteomes" id="UP001596220">
    <property type="component" value="Unassembled WGS sequence"/>
</dbReference>
<keyword evidence="3" id="KW-1185">Reference proteome</keyword>
<sequence length="326" mass="33983">MPHEPEVDCCEPVVDRAAGVLVPRSPDTTTCRIPGPDSPVLGPVLIRAGIGIVDQGPADAEIQVGPGGHVGLADGRRTHLPDVTAVFRWALALPAGPHAIRRADPADVAAAPASASSTGPCSALDDDHNGELLRSFHDDPDALAEAVRRVGAKFGTTEARVAASTLQFLVAAGLWSVALGAVASRGVVPDLDRLRYRIGEDASVRLALPEPGGWTTTGDHAPLLLRAVVEEHLEPFHTGLRAVAKVAAGVLRGNAAAALRSALRPLPADLRDLGDRLLAAPSLRGELSLDGTRRSCCLFYRTPTGHTCRACPLVGAAVTRHRGHHA</sequence>
<gene>
    <name evidence="2" type="ORF">ACFP3R_20690</name>
</gene>
<dbReference type="RefSeq" id="WP_380637996.1">
    <property type="nucleotide sequence ID" value="NZ_JBHSQO010000020.1"/>
</dbReference>
<accession>A0ABW1P8F3</accession>
<evidence type="ECO:0000313" key="3">
    <source>
        <dbReference type="Proteomes" id="UP001596220"/>
    </source>
</evidence>
<feature type="domain" description="Ferric siderophore reductase C-terminal" evidence="1">
    <location>
        <begin position="293"/>
        <end position="313"/>
    </location>
</feature>
<name>A0ABW1P8F3_9PSEU</name>
<reference evidence="3" key="1">
    <citation type="journal article" date="2019" name="Int. J. Syst. Evol. Microbiol.">
        <title>The Global Catalogue of Microorganisms (GCM) 10K type strain sequencing project: providing services to taxonomists for standard genome sequencing and annotation.</title>
        <authorList>
            <consortium name="The Broad Institute Genomics Platform"/>
            <consortium name="The Broad Institute Genome Sequencing Center for Infectious Disease"/>
            <person name="Wu L."/>
            <person name="Ma J."/>
        </authorList>
    </citation>
    <scope>NUCLEOTIDE SEQUENCE [LARGE SCALE GENOMIC DNA]</scope>
    <source>
        <strain evidence="3">CGMCC 4.7246</strain>
    </source>
</reference>
<evidence type="ECO:0000259" key="1">
    <source>
        <dbReference type="Pfam" id="PF11575"/>
    </source>
</evidence>
<evidence type="ECO:0000313" key="2">
    <source>
        <dbReference type="EMBL" id="MFC6091696.1"/>
    </source>
</evidence>
<organism evidence="2 3">
    <name type="scientific">Saccharothrix lopnurensis</name>
    <dbReference type="NCBI Taxonomy" id="1670621"/>
    <lineage>
        <taxon>Bacteria</taxon>
        <taxon>Bacillati</taxon>
        <taxon>Actinomycetota</taxon>
        <taxon>Actinomycetes</taxon>
        <taxon>Pseudonocardiales</taxon>
        <taxon>Pseudonocardiaceae</taxon>
        <taxon>Saccharothrix</taxon>
    </lineage>
</organism>
<protein>
    <submittedName>
        <fullName evidence="2">(2Fe-2S)-binding protein</fullName>
    </submittedName>
</protein>
<proteinExistence type="predicted"/>
<dbReference type="EMBL" id="JBHSQO010000020">
    <property type="protein sequence ID" value="MFC6091696.1"/>
    <property type="molecule type" value="Genomic_DNA"/>
</dbReference>
<dbReference type="Pfam" id="PF11575">
    <property type="entry name" value="FhuF_C"/>
    <property type="match status" value="1"/>
</dbReference>